<dbReference type="InterPro" id="IPR011990">
    <property type="entry name" value="TPR-like_helical_dom_sf"/>
</dbReference>
<reference evidence="6" key="1">
    <citation type="journal article" date="2020" name="mSystems">
        <title>Genome- and Community-Level Interaction Insights into Carbon Utilization and Element Cycling Functions of Hydrothermarchaeota in Hydrothermal Sediment.</title>
        <authorList>
            <person name="Zhou Z."/>
            <person name="Liu Y."/>
            <person name="Xu W."/>
            <person name="Pan J."/>
            <person name="Luo Z.H."/>
            <person name="Li M."/>
        </authorList>
    </citation>
    <scope>NUCLEOTIDE SEQUENCE [LARGE SCALE GENOMIC DNA]</scope>
    <source>
        <strain evidence="6">SpSt-258</strain>
    </source>
</reference>
<evidence type="ECO:0000313" key="6">
    <source>
        <dbReference type="EMBL" id="HDY59995.1"/>
    </source>
</evidence>
<feature type="transmembrane region" description="Helical" evidence="4">
    <location>
        <begin position="31"/>
        <end position="51"/>
    </location>
</feature>
<evidence type="ECO:0000256" key="1">
    <source>
        <dbReference type="ARBA" id="ARBA00022737"/>
    </source>
</evidence>
<keyword evidence="4" id="KW-0472">Membrane</keyword>
<dbReference type="PROSITE" id="PS50005">
    <property type="entry name" value="TPR"/>
    <property type="match status" value="1"/>
</dbReference>
<dbReference type="InterPro" id="IPR049078">
    <property type="entry name" value="T7SS_EccA1-like_N"/>
</dbReference>
<gene>
    <name evidence="6" type="ORF">ENP86_10705</name>
</gene>
<keyword evidence="1" id="KW-0677">Repeat</keyword>
<name>A0A7V0Z7G4_UNCW3</name>
<evidence type="ECO:0000256" key="4">
    <source>
        <dbReference type="SAM" id="Phobius"/>
    </source>
</evidence>
<proteinExistence type="predicted"/>
<feature type="domain" description="ESX-1 secretion system protein EccA1-like N-terminal" evidence="5">
    <location>
        <begin position="53"/>
        <end position="207"/>
    </location>
</feature>
<dbReference type="Pfam" id="PF21545">
    <property type="entry name" value="T7SS_EccA1_N"/>
    <property type="match status" value="1"/>
</dbReference>
<evidence type="ECO:0000259" key="5">
    <source>
        <dbReference type="Pfam" id="PF21545"/>
    </source>
</evidence>
<keyword evidence="2 3" id="KW-0802">TPR repeat</keyword>
<dbReference type="SUPFAM" id="SSF48452">
    <property type="entry name" value="TPR-like"/>
    <property type="match status" value="1"/>
</dbReference>
<dbReference type="SMART" id="SM00028">
    <property type="entry name" value="TPR"/>
    <property type="match status" value="4"/>
</dbReference>
<dbReference type="InterPro" id="IPR051685">
    <property type="entry name" value="Ycf3/AcsC/BcsC/TPR_MFPF"/>
</dbReference>
<dbReference type="AlphaFoldDB" id="A0A7V0Z7G4"/>
<accession>A0A7V0Z7G4</accession>
<feature type="repeat" description="TPR" evidence="3">
    <location>
        <begin position="97"/>
        <end position="130"/>
    </location>
</feature>
<dbReference type="PANTHER" id="PTHR44943">
    <property type="entry name" value="CELLULOSE SYNTHASE OPERON PROTEIN C"/>
    <property type="match status" value="1"/>
</dbReference>
<dbReference type="PANTHER" id="PTHR44943:SF8">
    <property type="entry name" value="TPR REPEAT-CONTAINING PROTEIN MJ0263"/>
    <property type="match status" value="1"/>
</dbReference>
<keyword evidence="4" id="KW-1133">Transmembrane helix</keyword>
<comment type="caution">
    <text evidence="6">The sequence shown here is derived from an EMBL/GenBank/DDBJ whole genome shotgun (WGS) entry which is preliminary data.</text>
</comment>
<keyword evidence="4" id="KW-0812">Transmembrane</keyword>
<dbReference type="InterPro" id="IPR019734">
    <property type="entry name" value="TPR_rpt"/>
</dbReference>
<sequence length="219" mass="25370">MRDMKRGLKTEDTFQKTMEKLIKFVVRHRDIAIWIGIGIVAAIFVIGYLLYPQEKTNPEAELIYTQAINFVNMGRLQDAENLFLQLTEKYNNTRPGKVAYYYLGVINYHTARFSEALDYFDKFLSKEKKDPLLTPSAQFGAGCAAEGLKDYEQALKYYEKVAKNKDSHFYFLGMLSWGRINGILGNSDKAREILQKLLQQNPPQDITNDAKFYLGYFNR</sequence>
<organism evidence="6">
    <name type="scientific">candidate division WOR-3 bacterium</name>
    <dbReference type="NCBI Taxonomy" id="2052148"/>
    <lineage>
        <taxon>Bacteria</taxon>
        <taxon>Bacteria division WOR-3</taxon>
    </lineage>
</organism>
<dbReference type="Gene3D" id="1.25.40.10">
    <property type="entry name" value="Tetratricopeptide repeat domain"/>
    <property type="match status" value="2"/>
</dbReference>
<evidence type="ECO:0000256" key="3">
    <source>
        <dbReference type="PROSITE-ProRule" id="PRU00339"/>
    </source>
</evidence>
<dbReference type="EMBL" id="DSKY01000022">
    <property type="protein sequence ID" value="HDY59995.1"/>
    <property type="molecule type" value="Genomic_DNA"/>
</dbReference>
<protein>
    <submittedName>
        <fullName evidence="6">Tetratricopeptide repeat protein</fullName>
    </submittedName>
</protein>
<evidence type="ECO:0000256" key="2">
    <source>
        <dbReference type="ARBA" id="ARBA00022803"/>
    </source>
</evidence>